<feature type="compositionally biased region" description="Polar residues" evidence="2">
    <location>
        <begin position="275"/>
        <end position="291"/>
    </location>
</feature>
<dbReference type="InterPro" id="IPR025836">
    <property type="entry name" value="Zn_knuckle_CX2CX4HX4C"/>
</dbReference>
<comment type="caution">
    <text evidence="4">The sequence shown here is derived from an EMBL/GenBank/DDBJ whole genome shotgun (WGS) entry which is preliminary data.</text>
</comment>
<feature type="region of interest" description="Disordered" evidence="2">
    <location>
        <begin position="141"/>
        <end position="231"/>
    </location>
</feature>
<feature type="domain" description="CCHC-type" evidence="3">
    <location>
        <begin position="109"/>
        <end position="124"/>
    </location>
</feature>
<name>A0ABR0XGB5_REHGL</name>
<feature type="compositionally biased region" description="Basic and acidic residues" evidence="2">
    <location>
        <begin position="176"/>
        <end position="199"/>
    </location>
</feature>
<accession>A0ABR0XGB5</accession>
<dbReference type="PROSITE" id="PS50158">
    <property type="entry name" value="ZF_CCHC"/>
    <property type="match status" value="1"/>
</dbReference>
<evidence type="ECO:0000313" key="4">
    <source>
        <dbReference type="EMBL" id="KAK6158154.1"/>
    </source>
</evidence>
<dbReference type="EMBL" id="JABTTQ020000004">
    <property type="protein sequence ID" value="KAK6158154.1"/>
    <property type="molecule type" value="Genomic_DNA"/>
</dbReference>
<dbReference type="Proteomes" id="UP001318860">
    <property type="component" value="Unassembled WGS sequence"/>
</dbReference>
<dbReference type="Pfam" id="PF14392">
    <property type="entry name" value="zf-CCHC_4"/>
    <property type="match status" value="1"/>
</dbReference>
<reference evidence="4 5" key="1">
    <citation type="journal article" date="2021" name="Comput. Struct. Biotechnol. J.">
        <title>De novo genome assembly of the potent medicinal plant Rehmannia glutinosa using nanopore technology.</title>
        <authorList>
            <person name="Ma L."/>
            <person name="Dong C."/>
            <person name="Song C."/>
            <person name="Wang X."/>
            <person name="Zheng X."/>
            <person name="Niu Y."/>
            <person name="Chen S."/>
            <person name="Feng W."/>
        </authorList>
    </citation>
    <scope>NUCLEOTIDE SEQUENCE [LARGE SCALE GENOMIC DNA]</scope>
    <source>
        <strain evidence="4">DH-2019</strain>
    </source>
</reference>
<proteinExistence type="predicted"/>
<evidence type="ECO:0000313" key="5">
    <source>
        <dbReference type="Proteomes" id="UP001318860"/>
    </source>
</evidence>
<feature type="region of interest" description="Disordered" evidence="2">
    <location>
        <begin position="275"/>
        <end position="300"/>
    </location>
</feature>
<keyword evidence="1" id="KW-0479">Metal-binding</keyword>
<keyword evidence="1" id="KW-0863">Zinc-finger</keyword>
<protein>
    <recommendedName>
        <fullName evidence="3">CCHC-type domain-containing protein</fullName>
    </recommendedName>
</protein>
<gene>
    <name evidence="4" type="ORF">DH2020_005468</name>
</gene>
<feature type="compositionally biased region" description="Polar residues" evidence="2">
    <location>
        <begin position="161"/>
        <end position="175"/>
    </location>
</feature>
<organism evidence="4 5">
    <name type="scientific">Rehmannia glutinosa</name>
    <name type="common">Chinese foxglove</name>
    <dbReference type="NCBI Taxonomy" id="99300"/>
    <lineage>
        <taxon>Eukaryota</taxon>
        <taxon>Viridiplantae</taxon>
        <taxon>Streptophyta</taxon>
        <taxon>Embryophyta</taxon>
        <taxon>Tracheophyta</taxon>
        <taxon>Spermatophyta</taxon>
        <taxon>Magnoliopsida</taxon>
        <taxon>eudicotyledons</taxon>
        <taxon>Gunneridae</taxon>
        <taxon>Pentapetalae</taxon>
        <taxon>asterids</taxon>
        <taxon>lamiids</taxon>
        <taxon>Lamiales</taxon>
        <taxon>Orobanchaceae</taxon>
        <taxon>Rehmannieae</taxon>
        <taxon>Rehmannia</taxon>
    </lineage>
</organism>
<keyword evidence="5" id="KW-1185">Reference proteome</keyword>
<sequence>MDPEDLAKLVEEMRKTKVTSEEKVKLGSDIVKRETERIQGCLLAKIFSNKPIHRDTFKQRNAENTWTSKSVEIESIRGVPLKKFVSVQVEQEKEEVIVLLVYERLPDYCYVCGRIGHVHKDCTEEETNKADLQFGPWLKATSHTSSRRSREEKKTPVHVSVSGSSTSNRNVSMSKNRAEDVSRSPGDDRNDRLQEKADIEEVLSSGVGAEQLPTSSPMKGVESSNKKQKGKEILMEDSPKTPKLSLMQLMDGGEKQMPSIQKIEQTKEIYSIQQATDLSSSAETTTSTGRSPSKWKERARARRIISQERIRETSIGARKKRKFDVEMSLELSPNKRTFQLVDEKFEEAGKTAEVAEQPRRTQ</sequence>
<dbReference type="InterPro" id="IPR001878">
    <property type="entry name" value="Znf_CCHC"/>
</dbReference>
<evidence type="ECO:0000256" key="2">
    <source>
        <dbReference type="SAM" id="MobiDB-lite"/>
    </source>
</evidence>
<evidence type="ECO:0000256" key="1">
    <source>
        <dbReference type="PROSITE-ProRule" id="PRU00047"/>
    </source>
</evidence>
<evidence type="ECO:0000259" key="3">
    <source>
        <dbReference type="PROSITE" id="PS50158"/>
    </source>
</evidence>
<keyword evidence="1" id="KW-0862">Zinc</keyword>